<dbReference type="InterPro" id="IPR008966">
    <property type="entry name" value="Adhesion_dom_sf"/>
</dbReference>
<name>A0AAE3I403_9RALS</name>
<reference evidence="4" key="2">
    <citation type="submission" date="2023-02" db="EMBL/GenBank/DDBJ databases">
        <authorList>
            <person name="Lu C.-H."/>
        </authorList>
    </citation>
    <scope>NUCLEOTIDE SEQUENCE</scope>
    <source>
        <strain evidence="4">22TCCZM01-4</strain>
    </source>
</reference>
<proteinExistence type="predicted"/>
<gene>
    <name evidence="4" type="ORF">N5I87_13430</name>
</gene>
<comment type="caution">
    <text evidence="4">The sequence shown here is derived from an EMBL/GenBank/DDBJ whole genome shotgun (WGS) entry which is preliminary data.</text>
</comment>
<protein>
    <submittedName>
        <fullName evidence="4">Type 1 fimbrial protein</fullName>
    </submittedName>
</protein>
<dbReference type="GO" id="GO:0009289">
    <property type="term" value="C:pilus"/>
    <property type="evidence" value="ECO:0007669"/>
    <property type="project" value="InterPro"/>
</dbReference>
<dbReference type="InterPro" id="IPR050263">
    <property type="entry name" value="Bact_Fimbrial_Adh_Pro"/>
</dbReference>
<dbReference type="SUPFAM" id="SSF49401">
    <property type="entry name" value="Bacterial adhesins"/>
    <property type="match status" value="1"/>
</dbReference>
<dbReference type="Gene3D" id="2.60.40.3310">
    <property type="match status" value="1"/>
</dbReference>
<keyword evidence="1 2" id="KW-0732">Signal</keyword>
<dbReference type="Pfam" id="PF00419">
    <property type="entry name" value="Fimbrial"/>
    <property type="match status" value="1"/>
</dbReference>
<dbReference type="Gene3D" id="2.60.40.1090">
    <property type="entry name" value="Fimbrial-type adhesion domain"/>
    <property type="match status" value="1"/>
</dbReference>
<evidence type="ECO:0000313" key="4">
    <source>
        <dbReference type="EMBL" id="MCT7317005.1"/>
    </source>
</evidence>
<accession>A0AAE3I403</accession>
<organism evidence="4 5">
    <name type="scientific">Ralstonia mojiangensis</name>
    <dbReference type="NCBI Taxonomy" id="2953895"/>
    <lineage>
        <taxon>Bacteria</taxon>
        <taxon>Pseudomonadati</taxon>
        <taxon>Pseudomonadota</taxon>
        <taxon>Betaproteobacteria</taxon>
        <taxon>Burkholderiales</taxon>
        <taxon>Burkholderiaceae</taxon>
        <taxon>Ralstonia</taxon>
    </lineage>
</organism>
<reference evidence="4" key="1">
    <citation type="journal article" date="2023" name="Front. Microbiol.">
        <title>Ralstonia chuxiongensis sp. nov., Ralstonia mojiangensis sp. nov., and Ralstonia soli sp. nov., isolated from tobacco fields, are three novel species in the family Burkholderiaceae.</title>
        <authorList>
            <person name="Lu C.H."/>
            <person name="Zhang Y.Y."/>
            <person name="Jiang N."/>
            <person name="Chen W."/>
            <person name="Shao X."/>
            <person name="Zhao Z.M."/>
            <person name="Lu W.L."/>
            <person name="Hu X."/>
            <person name="Xi Y.X."/>
            <person name="Zou S.Y."/>
            <person name="Wei Q.J."/>
            <person name="Lin Z.L."/>
            <person name="Gong L."/>
            <person name="Gai X.T."/>
            <person name="Zhang L.Q."/>
            <person name="Li J.Y."/>
            <person name="Jin Y."/>
            <person name="Xia Z.Y."/>
        </authorList>
    </citation>
    <scope>NUCLEOTIDE SEQUENCE</scope>
    <source>
        <strain evidence="4">22TCCZM01-4</strain>
    </source>
</reference>
<feature type="domain" description="Fimbrial-type adhesion" evidence="3">
    <location>
        <begin position="205"/>
        <end position="332"/>
    </location>
</feature>
<dbReference type="InterPro" id="IPR000259">
    <property type="entry name" value="Adhesion_dom_fimbrial"/>
</dbReference>
<evidence type="ECO:0000256" key="1">
    <source>
        <dbReference type="ARBA" id="ARBA00022729"/>
    </source>
</evidence>
<dbReference type="PANTHER" id="PTHR33420">
    <property type="entry name" value="FIMBRIAL SUBUNIT ELFA-RELATED"/>
    <property type="match status" value="1"/>
</dbReference>
<evidence type="ECO:0000256" key="2">
    <source>
        <dbReference type="SAM" id="SignalP"/>
    </source>
</evidence>
<sequence>MIKTRLIRRANAVFGGLRVIAVILLAALCAVPAHAALCWFDKDKSTKKVTFTIPADLQVPRDTPIGAVIWESSIYNAVNPNNNYTCSTFHHWGLGNRVGGSSSSDAKNILPIGKTGLGWSLYYNYFEVDDIGHQTNSRPGGSYNPDGVRMRLYIKKIGPVEAGARVPSGLIGVVSVEKLFDSFSINTSNEAGVGTLSCKSPDVVVKMGDKNDTGQFKGVGSSLAPVNFSVAMKECPEGINKVSYLLKPNTEIVDAARSVVALDAASTAKGVGLQILDESGNPVALNKTIVFSGYDKVGGNFDIPLKAAYHQTATVVGPGTANSSVAFVMSYD</sequence>
<dbReference type="InterPro" id="IPR036937">
    <property type="entry name" value="Adhesion_dom_fimbrial_sf"/>
</dbReference>
<dbReference type="AlphaFoldDB" id="A0AAE3I403"/>
<dbReference type="RefSeq" id="WP_260799815.1">
    <property type="nucleotide sequence ID" value="NZ_JAOCQJ010000003.1"/>
</dbReference>
<dbReference type="PANTHER" id="PTHR33420:SF3">
    <property type="entry name" value="FIMBRIAL SUBUNIT ELFA"/>
    <property type="match status" value="1"/>
</dbReference>
<dbReference type="Proteomes" id="UP001164374">
    <property type="component" value="Unassembled WGS sequence"/>
</dbReference>
<dbReference type="EMBL" id="JAOCQJ010000003">
    <property type="protein sequence ID" value="MCT7317005.1"/>
    <property type="molecule type" value="Genomic_DNA"/>
</dbReference>
<evidence type="ECO:0000259" key="3">
    <source>
        <dbReference type="Pfam" id="PF00419"/>
    </source>
</evidence>
<evidence type="ECO:0000313" key="5">
    <source>
        <dbReference type="Proteomes" id="UP001164374"/>
    </source>
</evidence>
<feature type="signal peptide" evidence="2">
    <location>
        <begin position="1"/>
        <end position="35"/>
    </location>
</feature>
<feature type="chain" id="PRO_5042081323" evidence="2">
    <location>
        <begin position="36"/>
        <end position="332"/>
    </location>
</feature>
<dbReference type="GO" id="GO:0043709">
    <property type="term" value="P:cell adhesion involved in single-species biofilm formation"/>
    <property type="evidence" value="ECO:0007669"/>
    <property type="project" value="TreeGrafter"/>
</dbReference>